<dbReference type="SUPFAM" id="SSF53850">
    <property type="entry name" value="Periplasmic binding protein-like II"/>
    <property type="match status" value="1"/>
</dbReference>
<evidence type="ECO:0000313" key="2">
    <source>
        <dbReference type="EMBL" id="GGA88418.1"/>
    </source>
</evidence>
<feature type="chain" id="PRO_5035269492" description="Solute-binding protein family 3/N-terminal domain-containing protein" evidence="1">
    <location>
        <begin position="28"/>
        <end position="309"/>
    </location>
</feature>
<organism evidence="2 3">
    <name type="scientific">Neiella marina</name>
    <dbReference type="NCBI Taxonomy" id="508461"/>
    <lineage>
        <taxon>Bacteria</taxon>
        <taxon>Pseudomonadati</taxon>
        <taxon>Pseudomonadota</taxon>
        <taxon>Gammaproteobacteria</taxon>
        <taxon>Alteromonadales</taxon>
        <taxon>Echinimonadaceae</taxon>
        <taxon>Neiella</taxon>
    </lineage>
</organism>
<keyword evidence="3" id="KW-1185">Reference proteome</keyword>
<gene>
    <name evidence="2" type="ORF">GCM10011369_33210</name>
</gene>
<dbReference type="RefSeq" id="WP_087507334.1">
    <property type="nucleotide sequence ID" value="NZ_BMDX01000024.1"/>
</dbReference>
<evidence type="ECO:0000256" key="1">
    <source>
        <dbReference type="SAM" id="SignalP"/>
    </source>
</evidence>
<reference evidence="3" key="1">
    <citation type="journal article" date="2019" name="Int. J. Syst. Evol. Microbiol.">
        <title>The Global Catalogue of Microorganisms (GCM) 10K type strain sequencing project: providing services to taxonomists for standard genome sequencing and annotation.</title>
        <authorList>
            <consortium name="The Broad Institute Genomics Platform"/>
            <consortium name="The Broad Institute Genome Sequencing Center for Infectious Disease"/>
            <person name="Wu L."/>
            <person name="Ma J."/>
        </authorList>
    </citation>
    <scope>NUCLEOTIDE SEQUENCE [LARGE SCALE GENOMIC DNA]</scope>
    <source>
        <strain evidence="3">CGMCC 1.10130</strain>
    </source>
</reference>
<name>A0A8J2UA15_9GAMM</name>
<dbReference type="Proteomes" id="UP000619743">
    <property type="component" value="Unassembled WGS sequence"/>
</dbReference>
<comment type="caution">
    <text evidence="2">The sequence shown here is derived from an EMBL/GenBank/DDBJ whole genome shotgun (WGS) entry which is preliminary data.</text>
</comment>
<keyword evidence="1" id="KW-0732">Signal</keyword>
<accession>A0A8J2UA15</accession>
<protein>
    <recommendedName>
        <fullName evidence="4">Solute-binding protein family 3/N-terminal domain-containing protein</fullName>
    </recommendedName>
</protein>
<proteinExistence type="predicted"/>
<dbReference type="AlphaFoldDB" id="A0A8J2UA15"/>
<sequence>MNGGLILWRCVLIIMLCSAVPAIRANAASEENVTIVRMTPKQSDADASHSYLVQLLEIALAETESEFGPSEVEFMPISLNQGLILHLMDIGDILDVVASAPTNQREIQFRAARVPLLMGLLGYRMMLIKPQDQAKFAAIERPEELKQLRACQGTFWPDADILEQQGYRVVRADEFSALFELLLTDQCDYFPRAITEGYGELDAHNKANPERQVVAFDDILLHYVVPFYFFTSHRNYELAARLELGLQRGISDGTIRRLMEQHQVTRVAFPLEKWQQTVVFEVPNPSLPKSTPLYRSEYWLELPVKTRLQ</sequence>
<feature type="signal peptide" evidence="1">
    <location>
        <begin position="1"/>
        <end position="27"/>
    </location>
</feature>
<dbReference type="OrthoDB" id="547680at2"/>
<evidence type="ECO:0000313" key="3">
    <source>
        <dbReference type="Proteomes" id="UP000619743"/>
    </source>
</evidence>
<dbReference type="EMBL" id="BMDX01000024">
    <property type="protein sequence ID" value="GGA88418.1"/>
    <property type="molecule type" value="Genomic_DNA"/>
</dbReference>
<evidence type="ECO:0008006" key="4">
    <source>
        <dbReference type="Google" id="ProtNLM"/>
    </source>
</evidence>